<dbReference type="PANTHER" id="PTHR43278">
    <property type="entry name" value="NAD(P)H-DEPENDENT FMN-CONTAINING OXIDOREDUCTASE YWQN-RELATED"/>
    <property type="match status" value="1"/>
</dbReference>
<dbReference type="InterPro" id="IPR029039">
    <property type="entry name" value="Flavoprotein-like_sf"/>
</dbReference>
<keyword evidence="5" id="KW-1185">Reference proteome</keyword>
<dbReference type="OrthoDB" id="9790975at2"/>
<gene>
    <name evidence="4" type="ORF">SAMN05660836_00715</name>
</gene>
<dbReference type="EMBL" id="FOUU01000002">
    <property type="protein sequence ID" value="SFM58733.1"/>
    <property type="molecule type" value="Genomic_DNA"/>
</dbReference>
<dbReference type="Gene3D" id="3.40.50.360">
    <property type="match status" value="1"/>
</dbReference>
<dbReference type="RefSeq" id="WP_093393550.1">
    <property type="nucleotide sequence ID" value="NZ_FOUU01000002.1"/>
</dbReference>
<reference evidence="4 5" key="1">
    <citation type="submission" date="2016-10" db="EMBL/GenBank/DDBJ databases">
        <authorList>
            <person name="de Groot N.N."/>
        </authorList>
    </citation>
    <scope>NUCLEOTIDE SEQUENCE [LARGE SCALE GENOMIC DNA]</scope>
    <source>
        <strain evidence="4 5">DSM 9990</strain>
    </source>
</reference>
<dbReference type="Proteomes" id="UP000199611">
    <property type="component" value="Unassembled WGS sequence"/>
</dbReference>
<dbReference type="PANTHER" id="PTHR43278:SF1">
    <property type="entry name" value="IRON-SULFUR FLAVOPROTEIN MJ1083"/>
    <property type="match status" value="1"/>
</dbReference>
<keyword evidence="2" id="KW-0288">FMN</keyword>
<proteinExistence type="predicted"/>
<dbReference type="AlphaFoldDB" id="A0A1I4S3A2"/>
<evidence type="ECO:0000256" key="2">
    <source>
        <dbReference type="ARBA" id="ARBA00022643"/>
    </source>
</evidence>
<dbReference type="STRING" id="39841.SAMN05660836_00715"/>
<dbReference type="GO" id="GO:0016491">
    <property type="term" value="F:oxidoreductase activity"/>
    <property type="evidence" value="ECO:0007669"/>
    <property type="project" value="InterPro"/>
</dbReference>
<dbReference type="SUPFAM" id="SSF52218">
    <property type="entry name" value="Flavoproteins"/>
    <property type="match status" value="1"/>
</dbReference>
<feature type="domain" description="NADPH-dependent FMN reductase-like" evidence="3">
    <location>
        <begin position="1"/>
        <end position="125"/>
    </location>
</feature>
<evidence type="ECO:0000313" key="5">
    <source>
        <dbReference type="Proteomes" id="UP000199611"/>
    </source>
</evidence>
<dbReference type="InterPro" id="IPR051796">
    <property type="entry name" value="ISF_SsuE-like"/>
</dbReference>
<accession>A0A1I4S3A2</accession>
<protein>
    <submittedName>
        <fullName evidence="4">Multimeric flavodoxin WrbA</fullName>
    </submittedName>
</protein>
<sequence length="234" mass="26107">MKILGISGSPRKEEQSGVYQTVKAVLDATGLDYELISLRGKKIGGCIACLKCAEDNVCKVKDDMEELREKIVEADAYVIGAPNYYSGINALTRAFLERWFQFRHREGNLLWGKRAVAVGIGGTSGVPPAEEIEMYMMYNFIKPVARVTGQGAASCYSCGFGHECKVGIPYMLYGDEAKNKVLQELAPDVRKDRELMNSARRAGELLARDLAECSREEVTREMQKLLFEKMKESV</sequence>
<evidence type="ECO:0000259" key="3">
    <source>
        <dbReference type="Pfam" id="PF03358"/>
    </source>
</evidence>
<dbReference type="Pfam" id="PF03358">
    <property type="entry name" value="FMN_red"/>
    <property type="match status" value="1"/>
</dbReference>
<evidence type="ECO:0000313" key="4">
    <source>
        <dbReference type="EMBL" id="SFM58733.1"/>
    </source>
</evidence>
<organism evidence="4 5">
    <name type="scientific">Thermodesulforhabdus norvegica</name>
    <dbReference type="NCBI Taxonomy" id="39841"/>
    <lineage>
        <taxon>Bacteria</taxon>
        <taxon>Pseudomonadati</taxon>
        <taxon>Thermodesulfobacteriota</taxon>
        <taxon>Syntrophobacteria</taxon>
        <taxon>Syntrophobacterales</taxon>
        <taxon>Thermodesulforhabdaceae</taxon>
        <taxon>Thermodesulforhabdus</taxon>
    </lineage>
</organism>
<dbReference type="InterPro" id="IPR005025">
    <property type="entry name" value="FMN_Rdtase-like_dom"/>
</dbReference>
<keyword evidence="1" id="KW-0285">Flavoprotein</keyword>
<evidence type="ECO:0000256" key="1">
    <source>
        <dbReference type="ARBA" id="ARBA00022630"/>
    </source>
</evidence>
<name>A0A1I4S3A2_9BACT</name>